<dbReference type="KEGG" id="tpv:TP03_0495"/>
<dbReference type="VEuPathDB" id="PiroplasmaDB:TpMuguga_03g00495"/>
<protein>
    <submittedName>
        <fullName evidence="1">Uncharacterized protein</fullName>
    </submittedName>
</protein>
<dbReference type="AlphaFoldDB" id="Q4MZM1"/>
<evidence type="ECO:0000313" key="1">
    <source>
        <dbReference type="EMBL" id="EAN31240.1"/>
    </source>
</evidence>
<dbReference type="RefSeq" id="XP_763523.1">
    <property type="nucleotide sequence ID" value="XM_758430.1"/>
</dbReference>
<proteinExistence type="predicted"/>
<dbReference type="eggNOG" id="ENOG502TN75">
    <property type="taxonomic scope" value="Eukaryota"/>
</dbReference>
<reference evidence="1 2" key="1">
    <citation type="journal article" date="2005" name="Science">
        <title>Genome sequence of Theileria parva, a bovine pathogen that transforms lymphocytes.</title>
        <authorList>
            <person name="Gardner M.J."/>
            <person name="Bishop R."/>
            <person name="Shah T."/>
            <person name="de Villiers E.P."/>
            <person name="Carlton J.M."/>
            <person name="Hall N."/>
            <person name="Ren Q."/>
            <person name="Paulsen I.T."/>
            <person name="Pain A."/>
            <person name="Berriman M."/>
            <person name="Wilson R.J.M."/>
            <person name="Sato S."/>
            <person name="Ralph S.A."/>
            <person name="Mann D.J."/>
            <person name="Xiong Z."/>
            <person name="Shallom S.J."/>
            <person name="Weidman J."/>
            <person name="Jiang L."/>
            <person name="Lynn J."/>
            <person name="Weaver B."/>
            <person name="Shoaibi A."/>
            <person name="Domingo A.R."/>
            <person name="Wasawo D."/>
            <person name="Crabtree J."/>
            <person name="Wortman J.R."/>
            <person name="Haas B."/>
            <person name="Angiuoli S.V."/>
            <person name="Creasy T.H."/>
            <person name="Lu C."/>
            <person name="Suh B."/>
            <person name="Silva J.C."/>
            <person name="Utterback T.R."/>
            <person name="Feldblyum T.V."/>
            <person name="Pertea M."/>
            <person name="Allen J."/>
            <person name="Nierman W.C."/>
            <person name="Taracha E.L.N."/>
            <person name="Salzberg S.L."/>
            <person name="White O.R."/>
            <person name="Fitzhugh H.A."/>
            <person name="Morzaria S."/>
            <person name="Venter J.C."/>
            <person name="Fraser C.M."/>
            <person name="Nene V."/>
        </authorList>
    </citation>
    <scope>NUCLEOTIDE SEQUENCE [LARGE SCALE GENOMIC DNA]</scope>
    <source>
        <strain evidence="1 2">Muguga</strain>
    </source>
</reference>
<organism evidence="1 2">
    <name type="scientific">Theileria parva</name>
    <name type="common">East coast fever infection agent</name>
    <dbReference type="NCBI Taxonomy" id="5875"/>
    <lineage>
        <taxon>Eukaryota</taxon>
        <taxon>Sar</taxon>
        <taxon>Alveolata</taxon>
        <taxon>Apicomplexa</taxon>
        <taxon>Aconoidasida</taxon>
        <taxon>Piroplasmida</taxon>
        <taxon>Theileriidae</taxon>
        <taxon>Theileria</taxon>
    </lineage>
</organism>
<dbReference type="GeneID" id="3499941"/>
<gene>
    <name evidence="1" type="ordered locus">TP03_0495</name>
</gene>
<name>Q4MZM1_THEPA</name>
<dbReference type="InParanoid" id="Q4MZM1"/>
<comment type="caution">
    <text evidence="1">The sequence shown here is derived from an EMBL/GenBank/DDBJ whole genome shotgun (WGS) entry which is preliminary data.</text>
</comment>
<dbReference type="Proteomes" id="UP000001949">
    <property type="component" value="Unassembled WGS sequence"/>
</dbReference>
<evidence type="ECO:0000313" key="2">
    <source>
        <dbReference type="Proteomes" id="UP000001949"/>
    </source>
</evidence>
<dbReference type="OMA" id="IMEAVNC"/>
<sequence>MCNMNLPFIYSFITTSTFFHNNLQMQLSARKRPKDDILDNLDVKGLPLFRMNPKTTIKINIEGDENIRNEYDVLSKMNKVLALHNADKVLNERPTRHYPRHHYKRMIKQKKGFQMSQSRREAYYAKHTEIPIADDITFLRDRHMKGIMEAVNCYDSWLNAEEDRKKILQSYCESEY</sequence>
<dbReference type="EMBL" id="AAGK01000005">
    <property type="protein sequence ID" value="EAN31240.1"/>
    <property type="molecule type" value="Genomic_DNA"/>
</dbReference>
<keyword evidence="2" id="KW-1185">Reference proteome</keyword>
<accession>Q4MZM1</accession>